<proteinExistence type="inferred from homology"/>
<dbReference type="InterPro" id="IPR002942">
    <property type="entry name" value="S4_RNA-bd"/>
</dbReference>
<dbReference type="NCBIfam" id="NF003717">
    <property type="entry name" value="PRK05327.1"/>
    <property type="match status" value="1"/>
</dbReference>
<comment type="function">
    <text evidence="7">With S5 and S12 plays an important role in translational accuracy.</text>
</comment>
<dbReference type="Gene3D" id="1.10.1050.10">
    <property type="entry name" value="Ribosomal Protein S4 Delta 41, Chain A, domain 1"/>
    <property type="match status" value="1"/>
</dbReference>
<dbReference type="SMART" id="SM01390">
    <property type="entry name" value="Ribosomal_S4"/>
    <property type="match status" value="1"/>
</dbReference>
<keyword evidence="11" id="KW-1185">Reference proteome</keyword>
<dbReference type="GO" id="GO:0015935">
    <property type="term" value="C:small ribosomal subunit"/>
    <property type="evidence" value="ECO:0007669"/>
    <property type="project" value="InterPro"/>
</dbReference>
<dbReference type="Pfam" id="PF01479">
    <property type="entry name" value="S4"/>
    <property type="match status" value="1"/>
</dbReference>
<evidence type="ECO:0000256" key="4">
    <source>
        <dbReference type="ARBA" id="ARBA00022980"/>
    </source>
</evidence>
<dbReference type="EMBL" id="JABBVZ010000079">
    <property type="protein sequence ID" value="NMP24017.1"/>
    <property type="molecule type" value="Genomic_DNA"/>
</dbReference>
<dbReference type="InterPro" id="IPR022801">
    <property type="entry name" value="Ribosomal_uS4"/>
</dbReference>
<dbReference type="Gene3D" id="3.10.290.10">
    <property type="entry name" value="RNA-binding S4 domain"/>
    <property type="match status" value="1"/>
</dbReference>
<dbReference type="GO" id="GO:0019843">
    <property type="term" value="F:rRNA binding"/>
    <property type="evidence" value="ECO:0007669"/>
    <property type="project" value="UniProtKB-UniRule"/>
</dbReference>
<evidence type="ECO:0000256" key="5">
    <source>
        <dbReference type="ARBA" id="ARBA00023274"/>
    </source>
</evidence>
<comment type="caution">
    <text evidence="10">The sequence shown here is derived from an EMBL/GenBank/DDBJ whole genome shotgun (WGS) entry which is preliminary data.</text>
</comment>
<keyword evidence="4 7" id="KW-0689">Ribosomal protein</keyword>
<dbReference type="HAMAP" id="MF_01306_B">
    <property type="entry name" value="Ribosomal_uS4_B"/>
    <property type="match status" value="1"/>
</dbReference>
<dbReference type="GO" id="GO:0042274">
    <property type="term" value="P:ribosomal small subunit biogenesis"/>
    <property type="evidence" value="ECO:0007669"/>
    <property type="project" value="TreeGrafter"/>
</dbReference>
<comment type="subunit">
    <text evidence="7">Part of the 30S ribosomal subunit. Contacts protein S5. The interaction surface between S4 and S5 is involved in control of translational fidelity.</text>
</comment>
<gene>
    <name evidence="7 10" type="primary">rpsD</name>
    <name evidence="10" type="ORF">HIJ39_16920</name>
</gene>
<evidence type="ECO:0000256" key="6">
    <source>
        <dbReference type="ARBA" id="ARBA00035254"/>
    </source>
</evidence>
<dbReference type="InterPro" id="IPR036986">
    <property type="entry name" value="S4_RNA-bd_sf"/>
</dbReference>
<dbReference type="GO" id="GO:0006412">
    <property type="term" value="P:translation"/>
    <property type="evidence" value="ECO:0007669"/>
    <property type="project" value="UniProtKB-UniRule"/>
</dbReference>
<dbReference type="FunFam" id="3.10.290.10:FF:000001">
    <property type="entry name" value="30S ribosomal protein S4"/>
    <property type="match status" value="1"/>
</dbReference>
<dbReference type="AlphaFoldDB" id="A0A7Y0Q3X5"/>
<keyword evidence="5 7" id="KW-0687">Ribonucleoprotein</keyword>
<dbReference type="PANTHER" id="PTHR11831">
    <property type="entry name" value="30S 40S RIBOSOMAL PROTEIN"/>
    <property type="match status" value="1"/>
</dbReference>
<evidence type="ECO:0000256" key="3">
    <source>
        <dbReference type="ARBA" id="ARBA00022884"/>
    </source>
</evidence>
<evidence type="ECO:0000259" key="9">
    <source>
        <dbReference type="SMART" id="SM01390"/>
    </source>
</evidence>
<sequence>MARLTGPKHRLCRRAGIPLCGSPKCPALKRPYPPGQHGRTRRQRQSEYGLQLLEKQKLKAIYGVKEKQFKRYYAEAQRRKGVTGDTLVMLLETRLDNIVRRLGFARSIHGARQLVTHGHITVNGRRVDIPSFHVRVGDVIGLTERGAVLKTIDESRQQAPIVPPYLAFDPETRVGQLARQPLRSEIPVNISESLVVEYFSR</sequence>
<dbReference type="CDD" id="cd00165">
    <property type="entry name" value="S4"/>
    <property type="match status" value="1"/>
</dbReference>
<evidence type="ECO:0000256" key="1">
    <source>
        <dbReference type="ARBA" id="ARBA00007465"/>
    </source>
</evidence>
<reference evidence="10 11" key="1">
    <citation type="submission" date="2020-04" db="EMBL/GenBank/DDBJ databases">
        <authorList>
            <person name="Zhang R."/>
            <person name="Schippers A."/>
        </authorList>
    </citation>
    <scope>NUCLEOTIDE SEQUENCE [LARGE SCALE GENOMIC DNA]</scope>
    <source>
        <strain evidence="10 11">DSM 109850</strain>
    </source>
</reference>
<name>A0A7Y0Q3X5_9FIRM</name>
<feature type="domain" description="RNA-binding S4" evidence="8">
    <location>
        <begin position="93"/>
        <end position="157"/>
    </location>
</feature>
<evidence type="ECO:0000259" key="8">
    <source>
        <dbReference type="SMART" id="SM00363"/>
    </source>
</evidence>
<evidence type="ECO:0000256" key="7">
    <source>
        <dbReference type="HAMAP-Rule" id="MF_01306"/>
    </source>
</evidence>
<dbReference type="Proteomes" id="UP000533476">
    <property type="component" value="Unassembled WGS sequence"/>
</dbReference>
<dbReference type="Pfam" id="PF00163">
    <property type="entry name" value="Ribosomal_S4"/>
    <property type="match status" value="1"/>
</dbReference>
<evidence type="ECO:0000256" key="2">
    <source>
        <dbReference type="ARBA" id="ARBA00022730"/>
    </source>
</evidence>
<dbReference type="SUPFAM" id="SSF55174">
    <property type="entry name" value="Alpha-L RNA-binding motif"/>
    <property type="match status" value="1"/>
</dbReference>
<evidence type="ECO:0000313" key="11">
    <source>
        <dbReference type="Proteomes" id="UP000533476"/>
    </source>
</evidence>
<evidence type="ECO:0000313" key="10">
    <source>
        <dbReference type="EMBL" id="NMP24017.1"/>
    </source>
</evidence>
<dbReference type="PROSITE" id="PS50889">
    <property type="entry name" value="S4"/>
    <property type="match status" value="1"/>
</dbReference>
<dbReference type="NCBIfam" id="TIGR01017">
    <property type="entry name" value="rpsD_bact"/>
    <property type="match status" value="1"/>
</dbReference>
<dbReference type="RefSeq" id="WP_169101775.1">
    <property type="nucleotide sequence ID" value="NZ_JABBVZ010000079.1"/>
</dbReference>
<organism evidence="10 11">
    <name type="scientific">Sulfobacillus harzensis</name>
    <dbReference type="NCBI Taxonomy" id="2729629"/>
    <lineage>
        <taxon>Bacteria</taxon>
        <taxon>Bacillati</taxon>
        <taxon>Bacillota</taxon>
        <taxon>Clostridia</taxon>
        <taxon>Eubacteriales</taxon>
        <taxon>Clostridiales Family XVII. Incertae Sedis</taxon>
        <taxon>Sulfobacillus</taxon>
    </lineage>
</organism>
<dbReference type="GO" id="GO:0003735">
    <property type="term" value="F:structural constituent of ribosome"/>
    <property type="evidence" value="ECO:0007669"/>
    <property type="project" value="InterPro"/>
</dbReference>
<comment type="similarity">
    <text evidence="1 7">Belongs to the universal ribosomal protein uS4 family.</text>
</comment>
<dbReference type="SMART" id="SM00363">
    <property type="entry name" value="S4"/>
    <property type="match status" value="1"/>
</dbReference>
<dbReference type="InterPro" id="IPR005709">
    <property type="entry name" value="Ribosomal_uS4_bac-type"/>
</dbReference>
<dbReference type="InterPro" id="IPR001912">
    <property type="entry name" value="Ribosomal_uS4_N"/>
</dbReference>
<dbReference type="PANTHER" id="PTHR11831:SF4">
    <property type="entry name" value="SMALL RIBOSOMAL SUBUNIT PROTEIN US4M"/>
    <property type="match status" value="1"/>
</dbReference>
<keyword evidence="3 7" id="KW-0694">RNA-binding</keyword>
<protein>
    <recommendedName>
        <fullName evidence="6 7">Small ribosomal subunit protein uS4</fullName>
    </recommendedName>
</protein>
<comment type="function">
    <text evidence="7">One of the primary rRNA binding proteins, it binds directly to 16S rRNA where it nucleates assembly of the body of the 30S subunit.</text>
</comment>
<keyword evidence="2 7" id="KW-0699">rRNA-binding</keyword>
<feature type="domain" description="Small ribosomal subunit protein uS4 N-terminal" evidence="9">
    <location>
        <begin position="3"/>
        <end position="92"/>
    </location>
</feature>
<accession>A0A7Y0Q3X5</accession>